<accession>A0A814EW64</accession>
<proteinExistence type="predicted"/>
<name>A0A814EW64_9BILA</name>
<dbReference type="EMBL" id="CAJNON010000107">
    <property type="protein sequence ID" value="CAF0974803.1"/>
    <property type="molecule type" value="Genomic_DNA"/>
</dbReference>
<dbReference type="Proteomes" id="UP000663891">
    <property type="component" value="Unassembled WGS sequence"/>
</dbReference>
<organism evidence="1 3">
    <name type="scientific">Adineta steineri</name>
    <dbReference type="NCBI Taxonomy" id="433720"/>
    <lineage>
        <taxon>Eukaryota</taxon>
        <taxon>Metazoa</taxon>
        <taxon>Spiralia</taxon>
        <taxon>Gnathifera</taxon>
        <taxon>Rotifera</taxon>
        <taxon>Eurotatoria</taxon>
        <taxon>Bdelloidea</taxon>
        <taxon>Adinetida</taxon>
        <taxon>Adinetidae</taxon>
        <taxon>Adineta</taxon>
    </lineage>
</organism>
<evidence type="ECO:0000313" key="1">
    <source>
        <dbReference type="EMBL" id="CAF0974803.1"/>
    </source>
</evidence>
<evidence type="ECO:0000313" key="2">
    <source>
        <dbReference type="EMBL" id="CAF3685993.1"/>
    </source>
</evidence>
<comment type="caution">
    <text evidence="1">The sequence shown here is derived from an EMBL/GenBank/DDBJ whole genome shotgun (WGS) entry which is preliminary data.</text>
</comment>
<sequence>MSSIEKYELLKREGLLIDRVKYILSLSDKTEMEIYLKTLSVKSYDDLQMLILLYKSTKNQMNLIEIFKTDSLPVRQRADAGKAWLRLQTDEKQIHQFVVETIIDLNIPRLIKYQILKCLHHIHCLKISLTFFYDLAHSLTQIFHHDEFNIDAHTLPFCSKDQIIKLLSQWSITSYNQISFSSSFSSKLIRYQPLIVIQLINNDLIHKHFDNNKMITYWRKHKKLFELLVKKEPKAICRLAIECISRLENHQRILPIFIFPQQEHLFNKAPNEMIELITLVASYQPGIIKYETSWDYSGTILGSFSFPRSFSIENYIRLFFVLYDTCNWSINNSLDVVVYMLSNDVNIHEISFLRKRRKWFFDKIIQERIGKQEFLNELLKHGSEIHLRLFKDFPELRIPLAQYTLQQLIDQSNSYSLDSYASFLSYEWMNLEIFNKFLSILQQNGSNLSQRKRLYTLIFQCAILTDQENVNRVLQWIQKRFINEQLTAIEYFLQHLSSENNRCYLEYLPDNFQAIETIMNIAFNHLQRTSDTLEIILTYGFFLLVHLEHYQDRQQQEKIQEFASKIFKEYYIVNTNFPNNYQTLPESSSIACNLFANILISDIFPKLISKCLITEIINLLIRCFDNMWCLTQIDKFIYSFFFEHLINSVELQSVFDIDEHSLLISLLLSSRSTRLERAHRLLNEIDYMFFLDIEVQEIILQSQQYRQLINKLLEDEKCIDATKLSKQQVKTRLKITNKKIPGFHLKILNNYYNQLTGQQQEYIIKIILNDYLQDTEIPNPEKLKAVRILRRFSHMYQNTLELIEKNQDDFLLRTIDTTSSTIKSIRGANIQTINYYILSLPATFDLIPQDLWKQFDRLKTQLNSSNATYIKDAFLSISRKMTDESFLKHYTEFIRSEHFGKLGITANKATLRLLIQYRFNTSLMTSVLKPLWDSHPHPDIRACLIQILLYFIHKSNVNEDHNELEIWSILEQAAHDDYRAVVYALFGFDGKGSCRTLSGLEGLSSEVLEIFVRRIQMKILDHPTSVNARIWAWSELESEYCNINIVIDKARQLCLQLDNDANDLWKLAFKKILLFYKLKKISCNDVVKFIESIIYYDKDIDLNQNDVYKYHRMCELLDLFISSIGKIDDEQRQCFRTFALSILQFEITMALLVGKLLMKLARSRDDLEEMLAVFQSSLSPVYFEHVIINLESYLNANDGSCPYVQQLNIEEKFDFAQWCINKMNVPLFVFDLLKNQIFNKASIDKQQCQILLRQMRQSQNLLLRQKALQYNVPWKQDGTMNNDN</sequence>
<evidence type="ECO:0000313" key="3">
    <source>
        <dbReference type="Proteomes" id="UP000663891"/>
    </source>
</evidence>
<dbReference type="Proteomes" id="UP000663881">
    <property type="component" value="Unassembled WGS sequence"/>
</dbReference>
<protein>
    <submittedName>
        <fullName evidence="1">Uncharacterized protein</fullName>
    </submittedName>
</protein>
<gene>
    <name evidence="2" type="ORF">OKA104_LOCUS11460</name>
    <name evidence="1" type="ORF">VCS650_LOCUS13335</name>
</gene>
<dbReference type="OrthoDB" id="9997706at2759"/>
<reference evidence="1" key="1">
    <citation type="submission" date="2021-02" db="EMBL/GenBank/DDBJ databases">
        <authorList>
            <person name="Nowell W R."/>
        </authorList>
    </citation>
    <scope>NUCLEOTIDE SEQUENCE</scope>
</reference>
<dbReference type="EMBL" id="CAJOAY010000531">
    <property type="protein sequence ID" value="CAF3685993.1"/>
    <property type="molecule type" value="Genomic_DNA"/>
</dbReference>